<proteinExistence type="predicted"/>
<dbReference type="Proteomes" id="UP000230002">
    <property type="component" value="Unassembled WGS sequence"/>
</dbReference>
<sequence length="388" mass="43791">MPANMEDIMPFLFCLSPTIRTFTLEFECGFAVKLEDLDFLLPFLTFISDPPEYAIDPILYLLITSEGDAEEIIHHLRKSARLMMLEELDLTKMYYRIEHASVAALSRLPSLRTLKLELAVRGSATPPFTFASFESLRHLSLDPMPLPTLSTVLATGGLRTTPLRSVDLRCFLNSCLSFTDFQHYLALIRAALPDTLEALRFGLDYNKLAEPPLPLAALFAPFLSLNHLTSFDLSLRWGYIPHVADDDLRALADAWPRLEMLHVWVWEMCYPRSSDARPPTIAGLVDLAEACPRLRRVMLPALDVSMLPETSALPVGGYRVVRFLDMCALVKDEGVAVEDVARILDKLFPCLEAYPCDWEATHPQEKSWAKVQDAMREMQTARRGIGCE</sequence>
<organism evidence="1 2">
    <name type="scientific">Ganoderma sinense ZZ0214-1</name>
    <dbReference type="NCBI Taxonomy" id="1077348"/>
    <lineage>
        <taxon>Eukaryota</taxon>
        <taxon>Fungi</taxon>
        <taxon>Dikarya</taxon>
        <taxon>Basidiomycota</taxon>
        <taxon>Agaricomycotina</taxon>
        <taxon>Agaricomycetes</taxon>
        <taxon>Polyporales</taxon>
        <taxon>Polyporaceae</taxon>
        <taxon>Ganoderma</taxon>
    </lineage>
</organism>
<dbReference type="EMBL" id="AYKW01000009">
    <property type="protein sequence ID" value="PIL32727.1"/>
    <property type="molecule type" value="Genomic_DNA"/>
</dbReference>
<evidence type="ECO:0000313" key="1">
    <source>
        <dbReference type="EMBL" id="PIL32727.1"/>
    </source>
</evidence>
<accession>A0A2G8SGA3</accession>
<protein>
    <submittedName>
        <fullName evidence="1">Uncharacterized protein</fullName>
    </submittedName>
</protein>
<keyword evidence="2" id="KW-1185">Reference proteome</keyword>
<reference evidence="1 2" key="1">
    <citation type="journal article" date="2015" name="Sci. Rep.">
        <title>Chromosome-level genome map provides insights into diverse defense mechanisms in the medicinal fungus Ganoderma sinense.</title>
        <authorList>
            <person name="Zhu Y."/>
            <person name="Xu J."/>
            <person name="Sun C."/>
            <person name="Zhou S."/>
            <person name="Xu H."/>
            <person name="Nelson D.R."/>
            <person name="Qian J."/>
            <person name="Song J."/>
            <person name="Luo H."/>
            <person name="Xiang L."/>
            <person name="Li Y."/>
            <person name="Xu Z."/>
            <person name="Ji A."/>
            <person name="Wang L."/>
            <person name="Lu S."/>
            <person name="Hayward A."/>
            <person name="Sun W."/>
            <person name="Li X."/>
            <person name="Schwartz D.C."/>
            <person name="Wang Y."/>
            <person name="Chen S."/>
        </authorList>
    </citation>
    <scope>NUCLEOTIDE SEQUENCE [LARGE SCALE GENOMIC DNA]</scope>
    <source>
        <strain evidence="1 2">ZZ0214-1</strain>
    </source>
</reference>
<dbReference type="OrthoDB" id="2733439at2759"/>
<dbReference type="SUPFAM" id="SSF52047">
    <property type="entry name" value="RNI-like"/>
    <property type="match status" value="1"/>
</dbReference>
<comment type="caution">
    <text evidence="1">The sequence shown here is derived from an EMBL/GenBank/DDBJ whole genome shotgun (WGS) entry which is preliminary data.</text>
</comment>
<evidence type="ECO:0000313" key="2">
    <source>
        <dbReference type="Proteomes" id="UP000230002"/>
    </source>
</evidence>
<dbReference type="AlphaFoldDB" id="A0A2G8SGA3"/>
<dbReference type="Gene3D" id="3.80.10.10">
    <property type="entry name" value="Ribonuclease Inhibitor"/>
    <property type="match status" value="1"/>
</dbReference>
<dbReference type="InterPro" id="IPR032675">
    <property type="entry name" value="LRR_dom_sf"/>
</dbReference>
<name>A0A2G8SGA3_9APHY</name>
<gene>
    <name evidence="1" type="ORF">GSI_04842</name>
</gene>